<dbReference type="CDD" id="cd01949">
    <property type="entry name" value="GGDEF"/>
    <property type="match status" value="1"/>
</dbReference>
<evidence type="ECO:0000259" key="1">
    <source>
        <dbReference type="PROSITE" id="PS50887"/>
    </source>
</evidence>
<dbReference type="PROSITE" id="PS50887">
    <property type="entry name" value="GGDEF"/>
    <property type="match status" value="1"/>
</dbReference>
<dbReference type="OrthoDB" id="9812260at2"/>
<dbReference type="AlphaFoldDB" id="A0A1U7J3E6"/>
<dbReference type="InterPro" id="IPR043128">
    <property type="entry name" value="Rev_trsase/Diguanyl_cyclase"/>
</dbReference>
<sequence length="526" mass="57653">MLFYPGGFSTMHQVQPTSLGDAYPALCNFLRLASLTLSAPQLALTVQVGDDWRHGGVMNYGQLPAAALREVLASQPVDATGLKCDQLSLSTHSQSGLHPEVSPVPVLVGRLHSADYRYHFTIYVPGLAVDQLSEVQVKTLQYLTQQLLLCLTLAQPATPATLSKVTPQLAVSASPDGVDFLSRVVALNPGGAVYDRIQHGHPRLADLVAQLQSCLSYKQLGQLLGTYLPYFFPHQSGRLVLFSTPPDSFTILTEWGDAKPLAVVEQQCCYSQEQLLAPPSSVGQECQQCQVTHCPQQMTKCIVLGMINDTTCIVQLVQSESNPFTSMQTALLKKLSEQILFVMQRLLLLEDLQDQALKDPLTGLLNRRHAEAVLNSLCQASKQQNISIILIDIDHFKAINDTYGHPAGDAVLKNIGMLLRGHVRAQDIVCRYGGEEFCMVLLDTTPEVALKRAEKIRRAVKYVTNSFNGQPLPPITISLGVASFPHHGENPHTLVNLADKALYWAKNHGRDRAISVDHMLSGAERS</sequence>
<dbReference type="PANTHER" id="PTHR45138:SF9">
    <property type="entry name" value="DIGUANYLATE CYCLASE DGCM-RELATED"/>
    <property type="match status" value="1"/>
</dbReference>
<dbReference type="STRING" id="549789.NIES30_14970"/>
<gene>
    <name evidence="2" type="ORF">NIES30_14970</name>
</gene>
<comment type="caution">
    <text evidence="2">The sequence shown here is derived from an EMBL/GenBank/DDBJ whole genome shotgun (WGS) entry which is preliminary data.</text>
</comment>
<dbReference type="InterPro" id="IPR029787">
    <property type="entry name" value="Nucleotide_cyclase"/>
</dbReference>
<dbReference type="NCBIfam" id="TIGR00254">
    <property type="entry name" value="GGDEF"/>
    <property type="match status" value="1"/>
</dbReference>
<dbReference type="GO" id="GO:0043709">
    <property type="term" value="P:cell adhesion involved in single-species biofilm formation"/>
    <property type="evidence" value="ECO:0007669"/>
    <property type="project" value="TreeGrafter"/>
</dbReference>
<dbReference type="GO" id="GO:1902201">
    <property type="term" value="P:negative regulation of bacterial-type flagellum-dependent cell motility"/>
    <property type="evidence" value="ECO:0007669"/>
    <property type="project" value="TreeGrafter"/>
</dbReference>
<dbReference type="GO" id="GO:0052621">
    <property type="term" value="F:diguanylate cyclase activity"/>
    <property type="evidence" value="ECO:0007669"/>
    <property type="project" value="TreeGrafter"/>
</dbReference>
<dbReference type="Pfam" id="PF00990">
    <property type="entry name" value="GGDEF"/>
    <property type="match status" value="1"/>
</dbReference>
<dbReference type="InterPro" id="IPR050469">
    <property type="entry name" value="Diguanylate_Cyclase"/>
</dbReference>
<dbReference type="InterPro" id="IPR000160">
    <property type="entry name" value="GGDEF_dom"/>
</dbReference>
<dbReference type="Gene3D" id="3.30.70.270">
    <property type="match status" value="1"/>
</dbReference>
<evidence type="ECO:0000313" key="2">
    <source>
        <dbReference type="EMBL" id="OKH46808.1"/>
    </source>
</evidence>
<feature type="domain" description="GGDEF" evidence="1">
    <location>
        <begin position="384"/>
        <end position="518"/>
    </location>
</feature>
<evidence type="ECO:0000313" key="3">
    <source>
        <dbReference type="Proteomes" id="UP000185557"/>
    </source>
</evidence>
<dbReference type="GO" id="GO:0005886">
    <property type="term" value="C:plasma membrane"/>
    <property type="evidence" value="ECO:0007669"/>
    <property type="project" value="TreeGrafter"/>
</dbReference>
<dbReference type="PANTHER" id="PTHR45138">
    <property type="entry name" value="REGULATORY COMPONENTS OF SENSORY TRANSDUCTION SYSTEM"/>
    <property type="match status" value="1"/>
</dbReference>
<organism evidence="2 3">
    <name type="scientific">Phormidium tenue NIES-30</name>
    <dbReference type="NCBI Taxonomy" id="549789"/>
    <lineage>
        <taxon>Bacteria</taxon>
        <taxon>Bacillati</taxon>
        <taxon>Cyanobacteriota</taxon>
        <taxon>Cyanophyceae</taxon>
        <taxon>Oscillatoriophycideae</taxon>
        <taxon>Oscillatoriales</taxon>
        <taxon>Oscillatoriaceae</taxon>
        <taxon>Phormidium</taxon>
    </lineage>
</organism>
<dbReference type="Proteomes" id="UP000185557">
    <property type="component" value="Unassembled WGS sequence"/>
</dbReference>
<dbReference type="SUPFAM" id="SSF55073">
    <property type="entry name" value="Nucleotide cyclase"/>
    <property type="match status" value="1"/>
</dbReference>
<protein>
    <recommendedName>
        <fullName evidence="1">GGDEF domain-containing protein</fullName>
    </recommendedName>
</protein>
<name>A0A1U7J3E6_9CYAN</name>
<dbReference type="FunFam" id="3.30.70.270:FF:000001">
    <property type="entry name" value="Diguanylate cyclase domain protein"/>
    <property type="match status" value="1"/>
</dbReference>
<dbReference type="EMBL" id="MRCG01000011">
    <property type="protein sequence ID" value="OKH46808.1"/>
    <property type="molecule type" value="Genomic_DNA"/>
</dbReference>
<reference evidence="2 3" key="1">
    <citation type="submission" date="2016-11" db="EMBL/GenBank/DDBJ databases">
        <title>Draft Genome Sequences of Nine Cyanobacterial Strains from Diverse Habitats.</title>
        <authorList>
            <person name="Zhu T."/>
            <person name="Hou S."/>
            <person name="Lu X."/>
            <person name="Hess W.R."/>
        </authorList>
    </citation>
    <scope>NUCLEOTIDE SEQUENCE [LARGE SCALE GENOMIC DNA]</scope>
    <source>
        <strain evidence="2 3">NIES-30</strain>
    </source>
</reference>
<dbReference type="SMART" id="SM00267">
    <property type="entry name" value="GGDEF"/>
    <property type="match status" value="1"/>
</dbReference>
<keyword evidence="3" id="KW-1185">Reference proteome</keyword>
<proteinExistence type="predicted"/>
<accession>A0A1U7J3E6</accession>